<organism evidence="1 2">
    <name type="scientific">Rattus norvegicus</name>
    <name type="common">Rat</name>
    <dbReference type="NCBI Taxonomy" id="10116"/>
    <lineage>
        <taxon>Eukaryota</taxon>
        <taxon>Metazoa</taxon>
        <taxon>Chordata</taxon>
        <taxon>Craniata</taxon>
        <taxon>Vertebrata</taxon>
        <taxon>Euteleostomi</taxon>
        <taxon>Mammalia</taxon>
        <taxon>Eutheria</taxon>
        <taxon>Euarchontoglires</taxon>
        <taxon>Glires</taxon>
        <taxon>Rodentia</taxon>
        <taxon>Myomorpha</taxon>
        <taxon>Muroidea</taxon>
        <taxon>Muridae</taxon>
        <taxon>Murinae</taxon>
        <taxon>Rattus</taxon>
    </lineage>
</organism>
<dbReference type="EMBL" id="CH473954">
    <property type="protein sequence ID" value="EDL76847.1"/>
    <property type="molecule type" value="Genomic_DNA"/>
</dbReference>
<dbReference type="Proteomes" id="UP000234681">
    <property type="component" value="Chromosome 8"/>
</dbReference>
<gene>
    <name evidence="1" type="ORF">rCG_25187</name>
</gene>
<reference evidence="1 2" key="1">
    <citation type="submission" date="2005-09" db="EMBL/GenBank/DDBJ databases">
        <authorList>
            <person name="Mural R.J."/>
            <person name="Li P.W."/>
            <person name="Adams M.D."/>
            <person name="Amanatides P.G."/>
            <person name="Baden-Tillson H."/>
            <person name="Barnstead M."/>
            <person name="Chin S.H."/>
            <person name="Dew I."/>
            <person name="Evans C.A."/>
            <person name="Ferriera S."/>
            <person name="Flanigan M."/>
            <person name="Fosler C."/>
            <person name="Glodek A."/>
            <person name="Gu Z."/>
            <person name="Holt R.A."/>
            <person name="Jennings D."/>
            <person name="Kraft C.L."/>
            <person name="Lu F."/>
            <person name="Nguyen T."/>
            <person name="Nusskern D.R."/>
            <person name="Pfannkoch C.M."/>
            <person name="Sitter C."/>
            <person name="Sutton G.G."/>
            <person name="Venter J.C."/>
            <person name="Wang Z."/>
            <person name="Woodage T."/>
            <person name="Zheng X.H."/>
            <person name="Zhong F."/>
        </authorList>
    </citation>
    <scope>NUCLEOTIDE SEQUENCE [LARGE SCALE GENOMIC DNA]</scope>
    <source>
        <strain>BN</strain>
        <strain evidence="2">Sprague-Dawley</strain>
    </source>
</reference>
<name>A6I431_RAT</name>
<sequence length="11" mass="1263">MPMVDSSREPD</sequence>
<accession>A6I431</accession>
<evidence type="ECO:0000313" key="2">
    <source>
        <dbReference type="Proteomes" id="UP000234681"/>
    </source>
</evidence>
<proteinExistence type="predicted"/>
<evidence type="ECO:0000313" key="1">
    <source>
        <dbReference type="EMBL" id="EDL76847.1"/>
    </source>
</evidence>
<protein>
    <submittedName>
        <fullName evidence="1">RCG25187</fullName>
    </submittedName>
</protein>